<dbReference type="Proteomes" id="UP000179227">
    <property type="component" value="Unassembled WGS sequence"/>
</dbReference>
<name>A0A1F5I3V9_9BACT</name>
<evidence type="ECO:0000313" key="3">
    <source>
        <dbReference type="Proteomes" id="UP000179227"/>
    </source>
</evidence>
<evidence type="ECO:0000256" key="1">
    <source>
        <dbReference type="SAM" id="Phobius"/>
    </source>
</evidence>
<sequence>MPAKSTKKRLPITSILSRVSSATKSLSGEKNKADKKPFLVKLIKILAAIYLVIWILIGIFFLIFIYGNWKQGAFKELLAKPQPVPQQQTQAPVETNLPGVGMVNINCVQSSLSTDAIQKLVQSGDTSKLTDDEKAKLEPCIIQKEEAAPSTSPSPSK</sequence>
<proteinExistence type="predicted"/>
<keyword evidence="1" id="KW-1133">Transmembrane helix</keyword>
<keyword evidence="1" id="KW-0472">Membrane</keyword>
<comment type="caution">
    <text evidence="2">The sequence shown here is derived from an EMBL/GenBank/DDBJ whole genome shotgun (WGS) entry which is preliminary data.</text>
</comment>
<feature type="transmembrane region" description="Helical" evidence="1">
    <location>
        <begin position="45"/>
        <end position="66"/>
    </location>
</feature>
<protein>
    <submittedName>
        <fullName evidence="2">Uncharacterized protein</fullName>
    </submittedName>
</protein>
<accession>A0A1F5I3V9</accession>
<gene>
    <name evidence="2" type="ORF">A3A60_03290</name>
</gene>
<keyword evidence="1" id="KW-0812">Transmembrane</keyword>
<dbReference type="AlphaFoldDB" id="A0A1F5I3V9"/>
<reference evidence="2 3" key="1">
    <citation type="journal article" date="2016" name="Nat. Commun.">
        <title>Thousands of microbial genomes shed light on interconnected biogeochemical processes in an aquifer system.</title>
        <authorList>
            <person name="Anantharaman K."/>
            <person name="Brown C.T."/>
            <person name="Hug L.A."/>
            <person name="Sharon I."/>
            <person name="Castelle C.J."/>
            <person name="Probst A.J."/>
            <person name="Thomas B.C."/>
            <person name="Singh A."/>
            <person name="Wilkins M.J."/>
            <person name="Karaoz U."/>
            <person name="Brodie E.L."/>
            <person name="Williams K.H."/>
            <person name="Hubbard S.S."/>
            <person name="Banfield J.F."/>
        </authorList>
    </citation>
    <scope>NUCLEOTIDE SEQUENCE [LARGE SCALE GENOMIC DNA]</scope>
</reference>
<evidence type="ECO:0000313" key="2">
    <source>
        <dbReference type="EMBL" id="OGE11066.1"/>
    </source>
</evidence>
<dbReference type="EMBL" id="MFBS01000004">
    <property type="protein sequence ID" value="OGE11066.1"/>
    <property type="molecule type" value="Genomic_DNA"/>
</dbReference>
<organism evidence="2 3">
    <name type="scientific">Candidatus Curtissbacteria bacterium RIFCSPLOWO2_01_FULL_42_26</name>
    <dbReference type="NCBI Taxonomy" id="1797729"/>
    <lineage>
        <taxon>Bacteria</taxon>
        <taxon>Candidatus Curtissiibacteriota</taxon>
    </lineage>
</organism>